<dbReference type="Proteomes" id="UP000573603">
    <property type="component" value="Unassembled WGS sequence"/>
</dbReference>
<evidence type="ECO:0000313" key="1">
    <source>
        <dbReference type="EMBL" id="KAF5254037.1"/>
    </source>
</evidence>
<keyword evidence="2" id="KW-1185">Reference proteome</keyword>
<gene>
    <name evidence="1" type="ORF">FANTH_1101</name>
</gene>
<dbReference type="EMBL" id="JABEVY010000027">
    <property type="protein sequence ID" value="KAF5254037.1"/>
    <property type="molecule type" value="Genomic_DNA"/>
</dbReference>
<comment type="caution">
    <text evidence="1">The sequence shown here is derived from an EMBL/GenBank/DDBJ whole genome shotgun (WGS) entry which is preliminary data.</text>
</comment>
<accession>A0A8H4ZWE1</accession>
<reference evidence="1 2" key="1">
    <citation type="journal article" date="2020" name="BMC Genomics">
        <title>Correction to: Identification and distribution of gene clusters required for synthesis of sphingolipid metabolism inhibitors in diverse species of the filamentous fungus Fusarium.</title>
        <authorList>
            <person name="Kim H.S."/>
            <person name="Lohmar J.M."/>
            <person name="Busman M."/>
            <person name="Brown D.W."/>
            <person name="Naumann T.A."/>
            <person name="Divon H.H."/>
            <person name="Lysoe E."/>
            <person name="Uhlig S."/>
            <person name="Proctor R.H."/>
        </authorList>
    </citation>
    <scope>NUCLEOTIDE SEQUENCE [LARGE SCALE GENOMIC DNA]</scope>
    <source>
        <strain evidence="1 2">NRRL 25214</strain>
    </source>
</reference>
<evidence type="ECO:0000313" key="2">
    <source>
        <dbReference type="Proteomes" id="UP000573603"/>
    </source>
</evidence>
<proteinExistence type="predicted"/>
<dbReference type="AlphaFoldDB" id="A0A8H4ZWE1"/>
<name>A0A8H4ZWE1_9HYPO</name>
<sequence length="407" mass="45508">MERIHQFNFEPPARQEEHARVTRWAEAIIAKGLSLCFAQGETKAEQELSRTSEVLRGIARYLVSHYIVRENESMLRRASRTTFALKGKVKVTSSLFQGRKYIASVSDGQEQPQPCNSSELFALDSGETAHVIHIAENHLGVVNLVVTNLGHVLQAEQVAGIWWRAIYIPCGRCLIMATHDTADDTASIYTPLDDNEAITEIWWGMIGGNSDAMGLTSDQQGREVFLGFVGALPDHDWELASTPAISSYRFYYESLSSIGIGGLAFEDPSPVTQGVPPFDPTTIVPPMPDFRVSLKSQSAKFKTFVGSVTYTNGHKEALGEDQIWLRFEYDPTGIIDENPRLVEISFSRIEPTIRDGTDPAIAGINRLEVLSADELHWWWSSLQCQVSYEGQGRLQPRDAEKWLLFDD</sequence>
<organism evidence="1 2">
    <name type="scientific">Fusarium anthophilum</name>
    <dbReference type="NCBI Taxonomy" id="48485"/>
    <lineage>
        <taxon>Eukaryota</taxon>
        <taxon>Fungi</taxon>
        <taxon>Dikarya</taxon>
        <taxon>Ascomycota</taxon>
        <taxon>Pezizomycotina</taxon>
        <taxon>Sordariomycetes</taxon>
        <taxon>Hypocreomycetidae</taxon>
        <taxon>Hypocreales</taxon>
        <taxon>Nectriaceae</taxon>
        <taxon>Fusarium</taxon>
        <taxon>Fusarium fujikuroi species complex</taxon>
    </lineage>
</organism>
<protein>
    <submittedName>
        <fullName evidence="1">Uncharacterized protein</fullName>
    </submittedName>
</protein>